<evidence type="ECO:0000259" key="20">
    <source>
        <dbReference type="PROSITE" id="PS50979"/>
    </source>
</evidence>
<dbReference type="InterPro" id="IPR005481">
    <property type="entry name" value="BC-like_N"/>
</dbReference>
<dbReference type="UniPathway" id="UPA00945">
    <property type="reaction ID" value="UER00908"/>
</dbReference>
<comment type="pathway">
    <text evidence="2">Metabolic intermediate metabolism; propanoyl-CoA degradation; succinyl-CoA from propanoyl-CoA: step 1/3.</text>
</comment>
<dbReference type="Pfam" id="PF18140">
    <property type="entry name" value="PCC_BT"/>
    <property type="match status" value="1"/>
</dbReference>
<dbReference type="InterPro" id="IPR011761">
    <property type="entry name" value="ATP-grasp"/>
</dbReference>
<evidence type="ECO:0000256" key="9">
    <source>
        <dbReference type="ARBA" id="ARBA00022842"/>
    </source>
</evidence>
<dbReference type="EC" id="6.4.1.3" evidence="3"/>
<dbReference type="PROSITE" id="PS00867">
    <property type="entry name" value="CPSASE_2"/>
    <property type="match status" value="1"/>
</dbReference>
<dbReference type="SUPFAM" id="SSF52440">
    <property type="entry name" value="PreATP-grasp domain"/>
    <property type="match status" value="1"/>
</dbReference>
<dbReference type="InterPro" id="IPR041265">
    <property type="entry name" value="PCC_BT"/>
</dbReference>
<evidence type="ECO:0000256" key="2">
    <source>
        <dbReference type="ARBA" id="ARBA00005060"/>
    </source>
</evidence>
<dbReference type="InterPro" id="IPR005482">
    <property type="entry name" value="Biotin_COase_C"/>
</dbReference>
<dbReference type="InterPro" id="IPR011053">
    <property type="entry name" value="Single_hybrid_motif"/>
</dbReference>
<dbReference type="PANTHER" id="PTHR18866">
    <property type="entry name" value="CARBOXYLASE:PYRUVATE/ACETYL-COA/PROPIONYL-COA CARBOXYLASE"/>
    <property type="match status" value="1"/>
</dbReference>
<evidence type="ECO:0000256" key="3">
    <source>
        <dbReference type="ARBA" id="ARBA00013050"/>
    </source>
</evidence>
<dbReference type="Pfam" id="PF02786">
    <property type="entry name" value="CPSase_L_D2"/>
    <property type="match status" value="1"/>
</dbReference>
<dbReference type="InterPro" id="IPR011054">
    <property type="entry name" value="Rudment_hybrid_motif"/>
</dbReference>
<accession>A0A1I2DFY1</accession>
<gene>
    <name evidence="21" type="ORF">SAMN04489711_105185</name>
</gene>
<keyword evidence="12" id="KW-0443">Lipid metabolism</keyword>
<evidence type="ECO:0000256" key="7">
    <source>
        <dbReference type="ARBA" id="ARBA00022741"/>
    </source>
</evidence>
<keyword evidence="5" id="KW-0436">Ligase</keyword>
<dbReference type="SMART" id="SM00878">
    <property type="entry name" value="Biotin_carb_C"/>
    <property type="match status" value="1"/>
</dbReference>
<dbReference type="InterPro" id="IPR004549">
    <property type="entry name" value="Acetyl_CoA_COase_biotin_COase"/>
</dbReference>
<dbReference type="GO" id="GO:0004658">
    <property type="term" value="F:propionyl-CoA carboxylase activity"/>
    <property type="evidence" value="ECO:0007669"/>
    <property type="project" value="UniProtKB-EC"/>
</dbReference>
<sequence>MFSKILIANRGEIACRVIATAKKMGIATVAVYSDADKEARHVKLADEAVHIGAAPSRESYLLADRIIAAAKQTGAQAIHPGYGFLSENEAFAQRCEDLGLAFIGPRAHSIAAMGDKIASKKLANEAKVNTIPGWNDAIASAERAVEIARDIGYPVMIKASAGGGGKGLRVAYDDKEALEGFTACQNEARNSFGDDRIFIEKFVQQPRHIEIQVLGDSHGNVIYLNERECSIQRRHQKVIEEAPSPFISDATRRAMGEQAVALAKAVKYQSAGTVEFVVGKDQDFYFLEMNTRLQVEHPVTECITGLDLVELMIRVAAGEKLPLTQDQVKREGWAIECRINAEDPFRNFLPSTGRLVRFQPPEETMFQSDTARRLGVRVDTGVYEGGEIPMFYDSMIAKLIVHGTDRQDAIQKMREALNGFVIRGISSNIPFQAALLAHPQFVSGQFNTGFIAEHYAQGFHAEDVPHDDPLFLVALAAYMHRRYRARASGISGQLAGHEVKVGEQFVVVVLGANGQHEHHAVSVTDFQAPSGSSAVAVGGRSYQISSAATLGQIRVQGQCNGAGFTAQVERGTARNPLALRIAHNGTQIDAMVLSPLGAELHQLMPYKAPPDLSKFLLSPMPGLLVDVAVQPGQKVQAGEKLAVIEAMKMENILFAAQDGVVGKVLAAKGASLAVDDVIIEFQ</sequence>
<dbReference type="NCBIfam" id="NF006367">
    <property type="entry name" value="PRK08591.1"/>
    <property type="match status" value="1"/>
</dbReference>
<keyword evidence="8 17" id="KW-0067">ATP-binding</keyword>
<dbReference type="STRING" id="1177982.SAMN04489711_105185"/>
<dbReference type="GO" id="GO:2001295">
    <property type="term" value="P:malonyl-CoA biosynthetic process"/>
    <property type="evidence" value="ECO:0007669"/>
    <property type="project" value="UniProtKB-UniPathway"/>
</dbReference>
<feature type="domain" description="Biotin carboxylation" evidence="20">
    <location>
        <begin position="1"/>
        <end position="456"/>
    </location>
</feature>
<dbReference type="SUPFAM" id="SSF56059">
    <property type="entry name" value="Glutathione synthetase ATP-binding domain-like"/>
    <property type="match status" value="1"/>
</dbReference>
<dbReference type="UniPathway" id="UPA00655">
    <property type="reaction ID" value="UER00711"/>
</dbReference>
<comment type="catalytic activity">
    <reaction evidence="16">
        <text>propanoyl-CoA + hydrogencarbonate + ATP = (S)-methylmalonyl-CoA + ADP + phosphate + H(+)</text>
        <dbReference type="Rhea" id="RHEA:23720"/>
        <dbReference type="ChEBI" id="CHEBI:15378"/>
        <dbReference type="ChEBI" id="CHEBI:17544"/>
        <dbReference type="ChEBI" id="CHEBI:30616"/>
        <dbReference type="ChEBI" id="CHEBI:43474"/>
        <dbReference type="ChEBI" id="CHEBI:57327"/>
        <dbReference type="ChEBI" id="CHEBI:57392"/>
        <dbReference type="ChEBI" id="CHEBI:456216"/>
        <dbReference type="EC" id="6.4.1.3"/>
    </reaction>
    <physiologicalReaction direction="left-to-right" evidence="16">
        <dbReference type="Rhea" id="RHEA:23721"/>
    </physiologicalReaction>
</comment>
<evidence type="ECO:0000256" key="11">
    <source>
        <dbReference type="ARBA" id="ARBA00022963"/>
    </source>
</evidence>
<dbReference type="InterPro" id="IPR005479">
    <property type="entry name" value="CPAse_ATP-bd"/>
</dbReference>
<evidence type="ECO:0000313" key="21">
    <source>
        <dbReference type="EMBL" id="SFE79515.1"/>
    </source>
</evidence>
<dbReference type="PANTHER" id="PTHR18866:SF33">
    <property type="entry name" value="METHYLCROTONOYL-COA CARBOXYLASE SUBUNIT ALPHA, MITOCHONDRIAL-RELATED"/>
    <property type="match status" value="1"/>
</dbReference>
<keyword evidence="13" id="KW-0464">Manganese</keyword>
<dbReference type="InterPro" id="IPR001882">
    <property type="entry name" value="Biotin_BS"/>
</dbReference>
<dbReference type="NCBIfam" id="TIGR00514">
    <property type="entry name" value="accC"/>
    <property type="match status" value="1"/>
</dbReference>
<dbReference type="InterPro" id="IPR011764">
    <property type="entry name" value="Biotin_carboxylation_dom"/>
</dbReference>
<dbReference type="AlphaFoldDB" id="A0A1I2DFY1"/>
<dbReference type="Pfam" id="PF00289">
    <property type="entry name" value="Biotin_carb_N"/>
    <property type="match status" value="1"/>
</dbReference>
<dbReference type="Gene3D" id="3.30.470.20">
    <property type="entry name" value="ATP-grasp fold, B domain"/>
    <property type="match status" value="1"/>
</dbReference>
<dbReference type="PROSITE" id="PS50968">
    <property type="entry name" value="BIOTINYL_LIPOYL"/>
    <property type="match status" value="1"/>
</dbReference>
<dbReference type="Pfam" id="PF00364">
    <property type="entry name" value="Biotin_lipoyl"/>
    <property type="match status" value="1"/>
</dbReference>
<keyword evidence="7 17" id="KW-0547">Nucleotide-binding</keyword>
<dbReference type="PROSITE" id="PS50975">
    <property type="entry name" value="ATP_GRASP"/>
    <property type="match status" value="1"/>
</dbReference>
<feature type="domain" description="Lipoyl-binding" evidence="18">
    <location>
        <begin position="607"/>
        <end position="682"/>
    </location>
</feature>
<evidence type="ECO:0000256" key="13">
    <source>
        <dbReference type="ARBA" id="ARBA00023211"/>
    </source>
</evidence>
<keyword evidence="9" id="KW-0460">Magnesium</keyword>
<dbReference type="SUPFAM" id="SSF51246">
    <property type="entry name" value="Rudiment single hybrid motif"/>
    <property type="match status" value="1"/>
</dbReference>
<dbReference type="RefSeq" id="WP_092939421.1">
    <property type="nucleotide sequence ID" value="NZ_FONX01000005.1"/>
</dbReference>
<dbReference type="OrthoDB" id="9803706at2"/>
<dbReference type="InterPro" id="IPR000089">
    <property type="entry name" value="Biotin_lipoyl"/>
</dbReference>
<evidence type="ECO:0000256" key="4">
    <source>
        <dbReference type="ARBA" id="ARBA00017242"/>
    </source>
</evidence>
<evidence type="ECO:0000256" key="14">
    <source>
        <dbReference type="ARBA" id="ARBA00023267"/>
    </source>
</evidence>
<dbReference type="GO" id="GO:0005524">
    <property type="term" value="F:ATP binding"/>
    <property type="evidence" value="ECO:0007669"/>
    <property type="project" value="UniProtKB-UniRule"/>
</dbReference>
<dbReference type="FunFam" id="2.40.50.100:FF:000003">
    <property type="entry name" value="Acetyl-CoA carboxylase biotin carboxyl carrier protein"/>
    <property type="match status" value="1"/>
</dbReference>
<evidence type="ECO:0000256" key="17">
    <source>
        <dbReference type="PROSITE-ProRule" id="PRU00409"/>
    </source>
</evidence>
<comment type="cofactor">
    <cofactor evidence="1">
        <name>biotin</name>
        <dbReference type="ChEBI" id="CHEBI:57586"/>
    </cofactor>
</comment>
<dbReference type="FunFam" id="3.30.470.20:FF:000028">
    <property type="entry name" value="Methylcrotonoyl-CoA carboxylase subunit alpha, mitochondrial"/>
    <property type="match status" value="1"/>
</dbReference>
<dbReference type="Gene3D" id="2.40.50.100">
    <property type="match status" value="1"/>
</dbReference>
<keyword evidence="14" id="KW-0092">Biotin</keyword>
<evidence type="ECO:0000256" key="16">
    <source>
        <dbReference type="ARBA" id="ARBA00049495"/>
    </source>
</evidence>
<proteinExistence type="predicted"/>
<dbReference type="EMBL" id="FONX01000005">
    <property type="protein sequence ID" value="SFE79515.1"/>
    <property type="molecule type" value="Genomic_DNA"/>
</dbReference>
<dbReference type="PROSITE" id="PS50979">
    <property type="entry name" value="BC"/>
    <property type="match status" value="1"/>
</dbReference>
<dbReference type="Gene3D" id="3.30.700.30">
    <property type="match status" value="1"/>
</dbReference>
<evidence type="ECO:0000256" key="5">
    <source>
        <dbReference type="ARBA" id="ARBA00022598"/>
    </source>
</evidence>
<organism evidence="21 22">
    <name type="scientific">Paracidovorax wautersii</name>
    <dbReference type="NCBI Taxonomy" id="1177982"/>
    <lineage>
        <taxon>Bacteria</taxon>
        <taxon>Pseudomonadati</taxon>
        <taxon>Pseudomonadota</taxon>
        <taxon>Betaproteobacteria</taxon>
        <taxon>Burkholderiales</taxon>
        <taxon>Comamonadaceae</taxon>
        <taxon>Paracidovorax</taxon>
    </lineage>
</organism>
<dbReference type="InterPro" id="IPR016185">
    <property type="entry name" value="PreATP-grasp_dom_sf"/>
</dbReference>
<dbReference type="PROSITE" id="PS00188">
    <property type="entry name" value="BIOTIN"/>
    <property type="match status" value="1"/>
</dbReference>
<name>A0A1I2DFY1_9BURK</name>
<keyword evidence="11" id="KW-0442">Lipid degradation</keyword>
<dbReference type="GO" id="GO:0046872">
    <property type="term" value="F:metal ion binding"/>
    <property type="evidence" value="ECO:0007669"/>
    <property type="project" value="UniProtKB-KW"/>
</dbReference>
<dbReference type="SUPFAM" id="SSF51230">
    <property type="entry name" value="Single hybrid motif"/>
    <property type="match status" value="1"/>
</dbReference>
<evidence type="ECO:0000256" key="8">
    <source>
        <dbReference type="ARBA" id="ARBA00022840"/>
    </source>
</evidence>
<dbReference type="PROSITE" id="PS00866">
    <property type="entry name" value="CPSASE_1"/>
    <property type="match status" value="1"/>
</dbReference>
<evidence type="ECO:0000256" key="1">
    <source>
        <dbReference type="ARBA" id="ARBA00001953"/>
    </source>
</evidence>
<evidence type="ECO:0000259" key="19">
    <source>
        <dbReference type="PROSITE" id="PS50975"/>
    </source>
</evidence>
<evidence type="ECO:0000256" key="15">
    <source>
        <dbReference type="ARBA" id="ARBA00033786"/>
    </source>
</evidence>
<keyword evidence="6" id="KW-0479">Metal-binding</keyword>
<dbReference type="FunFam" id="3.40.50.20:FF:000010">
    <property type="entry name" value="Propionyl-CoA carboxylase subunit alpha"/>
    <property type="match status" value="1"/>
</dbReference>
<dbReference type="CDD" id="cd06850">
    <property type="entry name" value="biotinyl_domain"/>
    <property type="match status" value="1"/>
</dbReference>
<dbReference type="Proteomes" id="UP000199119">
    <property type="component" value="Unassembled WGS sequence"/>
</dbReference>
<dbReference type="FunFam" id="3.30.1490.20:FF:000003">
    <property type="entry name" value="acetyl-CoA carboxylase isoform X1"/>
    <property type="match status" value="1"/>
</dbReference>
<evidence type="ECO:0000259" key="18">
    <source>
        <dbReference type="PROSITE" id="PS50968"/>
    </source>
</evidence>
<protein>
    <recommendedName>
        <fullName evidence="4">Biotin carboxylase</fullName>
        <ecNumber evidence="3">6.4.1.3</ecNumber>
    </recommendedName>
    <alternativeName>
        <fullName evidence="15">Acetyl-coenzyme A carboxylase biotin carboxylase subunit A</fullName>
    </alternativeName>
</protein>
<evidence type="ECO:0000256" key="12">
    <source>
        <dbReference type="ARBA" id="ARBA00023098"/>
    </source>
</evidence>
<evidence type="ECO:0000256" key="10">
    <source>
        <dbReference type="ARBA" id="ARBA00022946"/>
    </source>
</evidence>
<dbReference type="InterPro" id="IPR050856">
    <property type="entry name" value="Biotin_carboxylase_complex"/>
</dbReference>
<evidence type="ECO:0000313" key="22">
    <source>
        <dbReference type="Proteomes" id="UP000199119"/>
    </source>
</evidence>
<evidence type="ECO:0000256" key="6">
    <source>
        <dbReference type="ARBA" id="ARBA00022723"/>
    </source>
</evidence>
<feature type="domain" description="ATP-grasp" evidence="19">
    <location>
        <begin position="120"/>
        <end position="317"/>
    </location>
</feature>
<dbReference type="GO" id="GO:0016042">
    <property type="term" value="P:lipid catabolic process"/>
    <property type="evidence" value="ECO:0007669"/>
    <property type="project" value="UniProtKB-KW"/>
</dbReference>
<keyword evidence="22" id="KW-1185">Reference proteome</keyword>
<reference evidence="22" key="1">
    <citation type="submission" date="2016-10" db="EMBL/GenBank/DDBJ databases">
        <authorList>
            <person name="Varghese N."/>
            <person name="Submissions S."/>
        </authorList>
    </citation>
    <scope>NUCLEOTIDE SEQUENCE [LARGE SCALE GENOMIC DNA]</scope>
    <source>
        <strain evidence="22">DSM 27981</strain>
    </source>
</reference>
<keyword evidence="10" id="KW-0809">Transit peptide</keyword>
<dbReference type="Pfam" id="PF02785">
    <property type="entry name" value="Biotin_carb_C"/>
    <property type="match status" value="1"/>
</dbReference>